<proteinExistence type="predicted"/>
<organism evidence="1 2">
    <name type="scientific">Lactuca sativa</name>
    <name type="common">Garden lettuce</name>
    <dbReference type="NCBI Taxonomy" id="4236"/>
    <lineage>
        <taxon>Eukaryota</taxon>
        <taxon>Viridiplantae</taxon>
        <taxon>Streptophyta</taxon>
        <taxon>Embryophyta</taxon>
        <taxon>Tracheophyta</taxon>
        <taxon>Spermatophyta</taxon>
        <taxon>Magnoliopsida</taxon>
        <taxon>eudicotyledons</taxon>
        <taxon>Gunneridae</taxon>
        <taxon>Pentapetalae</taxon>
        <taxon>asterids</taxon>
        <taxon>campanulids</taxon>
        <taxon>Asterales</taxon>
        <taxon>Asteraceae</taxon>
        <taxon>Cichorioideae</taxon>
        <taxon>Cichorieae</taxon>
        <taxon>Lactucinae</taxon>
        <taxon>Lactuca</taxon>
    </lineage>
</organism>
<dbReference type="Proteomes" id="UP000235145">
    <property type="component" value="Unassembled WGS sequence"/>
</dbReference>
<sequence length="112" mass="12857">MVKIEGITEGGCCCLAHWRNHKKTTSNGGVLGCASKQKEWSVMANDKAVTSCLDRAEDLLRNTLVLNQRVYKWVEGLRDDLPFTIDFLIEAFYFENKVGSMVFFWKDHSDMF</sequence>
<evidence type="ECO:0000313" key="1">
    <source>
        <dbReference type="EMBL" id="KAJ0202752.1"/>
    </source>
</evidence>
<reference evidence="1 2" key="1">
    <citation type="journal article" date="2017" name="Nat. Commun.">
        <title>Genome assembly with in vitro proximity ligation data and whole-genome triplication in lettuce.</title>
        <authorList>
            <person name="Reyes-Chin-Wo S."/>
            <person name="Wang Z."/>
            <person name="Yang X."/>
            <person name="Kozik A."/>
            <person name="Arikit S."/>
            <person name="Song C."/>
            <person name="Xia L."/>
            <person name="Froenicke L."/>
            <person name="Lavelle D.O."/>
            <person name="Truco M.J."/>
            <person name="Xia R."/>
            <person name="Zhu S."/>
            <person name="Xu C."/>
            <person name="Xu H."/>
            <person name="Xu X."/>
            <person name="Cox K."/>
            <person name="Korf I."/>
            <person name="Meyers B.C."/>
            <person name="Michelmore R.W."/>
        </authorList>
    </citation>
    <scope>NUCLEOTIDE SEQUENCE [LARGE SCALE GENOMIC DNA]</scope>
    <source>
        <strain evidence="2">cv. Salinas</strain>
        <tissue evidence="1">Seedlings</tissue>
    </source>
</reference>
<dbReference type="EMBL" id="NBSK02000005">
    <property type="protein sequence ID" value="KAJ0202752.1"/>
    <property type="molecule type" value="Genomic_DNA"/>
</dbReference>
<accession>A0A9R1VDE5</accession>
<gene>
    <name evidence="1" type="ORF">LSAT_V11C500228950</name>
</gene>
<name>A0A9R1VDE5_LACSA</name>
<dbReference type="AlphaFoldDB" id="A0A9R1VDE5"/>
<keyword evidence="2" id="KW-1185">Reference proteome</keyword>
<protein>
    <submittedName>
        <fullName evidence="1">Uncharacterized protein</fullName>
    </submittedName>
</protein>
<comment type="caution">
    <text evidence="1">The sequence shown here is derived from an EMBL/GenBank/DDBJ whole genome shotgun (WGS) entry which is preliminary data.</text>
</comment>
<evidence type="ECO:0000313" key="2">
    <source>
        <dbReference type="Proteomes" id="UP000235145"/>
    </source>
</evidence>